<evidence type="ECO:0000313" key="2">
    <source>
        <dbReference type="EMBL" id="AWW13643.1"/>
    </source>
</evidence>
<accession>A0A2Z4HG67</accession>
<keyword evidence="2" id="KW-0934">Plastid</keyword>
<reference evidence="2" key="1">
    <citation type="journal article" date="2018" name="Adv. Bot. Res.">
        <title>Chapter Four - Comparative Plastid Genomics of Glaucophytes species.</title>
        <authorList>
            <person name="Reyes-Prieto A."/>
            <person name="Russell S."/>
            <person name="Figueroa-Martinez F."/>
            <person name="Jackson C."/>
        </authorList>
    </citation>
    <scope>NUCLEOTIDE SEQUENCE</scope>
    <source>
        <strain evidence="2">NIES-764</strain>
    </source>
</reference>
<proteinExistence type="predicted"/>
<evidence type="ECO:0000313" key="1">
    <source>
        <dbReference type="EMBL" id="AWW13642.1"/>
    </source>
</evidence>
<dbReference type="EMBL" id="MG601102">
    <property type="protein sequence ID" value="AWW13642.1"/>
    <property type="molecule type" value="Genomic_DNA"/>
</dbReference>
<protein>
    <submittedName>
        <fullName evidence="2">Uncharacterized protein</fullName>
    </submittedName>
</protein>
<dbReference type="AlphaFoldDB" id="A0A2Z4HG67"/>
<dbReference type="RefSeq" id="YP_009504459.1">
    <property type="nucleotide sequence ID" value="NC_038215.1"/>
</dbReference>
<dbReference type="GeneID" id="37543789"/>
<name>A0A2Z4HG67_9EUKA</name>
<dbReference type="EMBL" id="MG601102">
    <property type="protein sequence ID" value="AWW13643.1"/>
    <property type="molecule type" value="Genomic_DNA"/>
</dbReference>
<sequence length="237" mass="28222">MTKEFLIKKIHKLLKEEKITVLDFIKFKNYIENNLIPFCYINEIPTNLVIDVVKLFLCYIKHIEVKKFDSMFQLLDWKLATVVYLNFVLQGLFPKIEPESDAYDPKNTYLCKPLIEFCIKKRGESCSLFLITLVSEIEKTEFPEALYDYCFIEKEYDIYMEELKEIQKIISTKLKLCFSSSYSIPGMYRHSERIYHLVDKIGESLLIGLEVSHQQVLNEWCLFKINYDKNKKSKQEN</sequence>
<geneLocation type="plastid" evidence="2"/>
<gene>
    <name evidence="2" type="primary">orf18</name>
    <name evidence="1" type="synonym">orf1</name>
</gene>
<organism evidence="2">
    <name type="scientific">Cyanophora sudae</name>
    <dbReference type="NCBI Taxonomy" id="1522369"/>
    <lineage>
        <taxon>Eukaryota</taxon>
        <taxon>Glaucocystophyceae</taxon>
        <taxon>Cyanophorales</taxon>
        <taxon>Cyanophoraceae</taxon>
        <taxon>Cyanophora</taxon>
    </lineage>
</organism>